<name>A0A9P7ZCU3_9HYPO</name>
<protein>
    <submittedName>
        <fullName evidence="1">Uncharacterized protein</fullName>
    </submittedName>
</protein>
<evidence type="ECO:0000313" key="2">
    <source>
        <dbReference type="Proteomes" id="UP000887229"/>
    </source>
</evidence>
<dbReference type="Proteomes" id="UP000887229">
    <property type="component" value="Unassembled WGS sequence"/>
</dbReference>
<evidence type="ECO:0000313" key="1">
    <source>
        <dbReference type="EMBL" id="KAG9249724.1"/>
    </source>
</evidence>
<dbReference type="AlphaFoldDB" id="A0A9P7ZCU3"/>
<keyword evidence="2" id="KW-1185">Reference proteome</keyword>
<dbReference type="RefSeq" id="XP_046113648.1">
    <property type="nucleotide sequence ID" value="XM_046262552.1"/>
</dbReference>
<proteinExistence type="predicted"/>
<dbReference type="EMBL" id="MU251293">
    <property type="protein sequence ID" value="KAG9249724.1"/>
    <property type="molecule type" value="Genomic_DNA"/>
</dbReference>
<organism evidence="1 2">
    <name type="scientific">Emericellopsis atlantica</name>
    <dbReference type="NCBI Taxonomy" id="2614577"/>
    <lineage>
        <taxon>Eukaryota</taxon>
        <taxon>Fungi</taxon>
        <taxon>Dikarya</taxon>
        <taxon>Ascomycota</taxon>
        <taxon>Pezizomycotina</taxon>
        <taxon>Sordariomycetes</taxon>
        <taxon>Hypocreomycetidae</taxon>
        <taxon>Hypocreales</taxon>
        <taxon>Bionectriaceae</taxon>
        <taxon>Emericellopsis</taxon>
    </lineage>
</organism>
<dbReference type="GeneID" id="70293455"/>
<gene>
    <name evidence="1" type="ORF">F5Z01DRAFT_640945</name>
</gene>
<reference evidence="1" key="1">
    <citation type="journal article" date="2021" name="IMA Fungus">
        <title>Genomic characterization of three marine fungi, including Emericellopsis atlantica sp. nov. with signatures of a generalist lifestyle and marine biomass degradation.</title>
        <authorList>
            <person name="Hagestad O.C."/>
            <person name="Hou L."/>
            <person name="Andersen J.H."/>
            <person name="Hansen E.H."/>
            <person name="Altermark B."/>
            <person name="Li C."/>
            <person name="Kuhnert E."/>
            <person name="Cox R.J."/>
            <person name="Crous P.W."/>
            <person name="Spatafora J.W."/>
            <person name="Lail K."/>
            <person name="Amirebrahimi M."/>
            <person name="Lipzen A."/>
            <person name="Pangilinan J."/>
            <person name="Andreopoulos W."/>
            <person name="Hayes R.D."/>
            <person name="Ng V."/>
            <person name="Grigoriev I.V."/>
            <person name="Jackson S.A."/>
            <person name="Sutton T.D.S."/>
            <person name="Dobson A.D.W."/>
            <person name="Rama T."/>
        </authorList>
    </citation>
    <scope>NUCLEOTIDE SEQUENCE</scope>
    <source>
        <strain evidence="1">TS7</strain>
    </source>
</reference>
<sequence>MSAIDMQLMISFLQATVSFIVIYQRNAYRLAYVDNRLTALLRLSQSTMRDLEQEVRASGAGLSPPDYYSCVADTANDQRQLSAPGMPLMPRTSEHTAGGLCVAKVASSFKLHDVLHARSTGHNDDGTYTDHHPQCGSPITPSMDHVSYAVTRVESNRLWPGRRGVGHVWQI</sequence>
<accession>A0A9P7ZCU3</accession>
<comment type="caution">
    <text evidence="1">The sequence shown here is derived from an EMBL/GenBank/DDBJ whole genome shotgun (WGS) entry which is preliminary data.</text>
</comment>